<organism evidence="6 7">
    <name type="scientific">Arthroderma benhamiae (strain ATCC MYA-4681 / CBS 112371)</name>
    <name type="common">Trichophyton mentagrophytes</name>
    <dbReference type="NCBI Taxonomy" id="663331"/>
    <lineage>
        <taxon>Eukaryota</taxon>
        <taxon>Fungi</taxon>
        <taxon>Dikarya</taxon>
        <taxon>Ascomycota</taxon>
        <taxon>Pezizomycotina</taxon>
        <taxon>Eurotiomycetes</taxon>
        <taxon>Eurotiomycetidae</taxon>
        <taxon>Onygenales</taxon>
        <taxon>Arthrodermataceae</taxon>
        <taxon>Trichophyton</taxon>
    </lineage>
</organism>
<keyword evidence="3" id="KW-0418">Kinase</keyword>
<accession>D4AQF3</accession>
<sequence length="192" mass="21360">MAMAANKHGLNFSYQTFCDYLPRITGASSSPTNAENINPLIKRILGCYPDSTIYGAGGHSALLSICDSLCVKVSYKPGGEHIIHEQQIFRQLESVPCSSIAHAFYCAPDLIFMELYKNGTLHERLNSNKAPRPVLQWMQQLSEAVACLEALGYAHGDLNPRNIMFTEDDHLRLVDFDHSLKLGEDLEVGDYP</sequence>
<comment type="caution">
    <text evidence="6">The sequence shown here is derived from an EMBL/GenBank/DDBJ whole genome shotgun (WGS) entry which is preliminary data.</text>
</comment>
<proteinExistence type="predicted"/>
<dbReference type="PROSITE" id="PS50011">
    <property type="entry name" value="PROTEIN_KINASE_DOM"/>
    <property type="match status" value="1"/>
</dbReference>
<dbReference type="GO" id="GO:0004672">
    <property type="term" value="F:protein kinase activity"/>
    <property type="evidence" value="ECO:0007669"/>
    <property type="project" value="InterPro"/>
</dbReference>
<keyword evidence="7" id="KW-1185">Reference proteome</keyword>
<evidence type="ECO:0000259" key="5">
    <source>
        <dbReference type="PROSITE" id="PS50011"/>
    </source>
</evidence>
<dbReference type="GO" id="GO:0005737">
    <property type="term" value="C:cytoplasm"/>
    <property type="evidence" value="ECO:0007669"/>
    <property type="project" value="TreeGrafter"/>
</dbReference>
<keyword evidence="2" id="KW-0547">Nucleotide-binding</keyword>
<gene>
    <name evidence="6" type="ORF">ARB_06460</name>
</gene>
<dbReference type="RefSeq" id="XP_003015337.1">
    <property type="nucleotide sequence ID" value="XM_003015291.1"/>
</dbReference>
<dbReference type="KEGG" id="abe:ARB_06460"/>
<evidence type="ECO:0000256" key="3">
    <source>
        <dbReference type="ARBA" id="ARBA00022777"/>
    </source>
</evidence>
<evidence type="ECO:0000256" key="4">
    <source>
        <dbReference type="ARBA" id="ARBA00022840"/>
    </source>
</evidence>
<dbReference type="EMBL" id="ABSU01000005">
    <property type="protein sequence ID" value="EFE34697.1"/>
    <property type="molecule type" value="Genomic_DNA"/>
</dbReference>
<evidence type="ECO:0000256" key="1">
    <source>
        <dbReference type="ARBA" id="ARBA00022679"/>
    </source>
</evidence>
<dbReference type="AlphaFoldDB" id="D4AQF3"/>
<evidence type="ECO:0000256" key="2">
    <source>
        <dbReference type="ARBA" id="ARBA00022741"/>
    </source>
</evidence>
<dbReference type="Pfam" id="PF00069">
    <property type="entry name" value="Pkinase"/>
    <property type="match status" value="1"/>
</dbReference>
<dbReference type="PANTHER" id="PTHR11042">
    <property type="entry name" value="EUKARYOTIC TRANSLATION INITIATION FACTOR 2-ALPHA KINASE EIF2-ALPHA KINASE -RELATED"/>
    <property type="match status" value="1"/>
</dbReference>
<evidence type="ECO:0000313" key="7">
    <source>
        <dbReference type="Proteomes" id="UP000008866"/>
    </source>
</evidence>
<keyword evidence="1" id="KW-0808">Transferase</keyword>
<dbReference type="Gene3D" id="1.10.510.10">
    <property type="entry name" value="Transferase(Phosphotransferase) domain 1"/>
    <property type="match status" value="1"/>
</dbReference>
<dbReference type="STRING" id="663331.D4AQF3"/>
<dbReference type="SUPFAM" id="SSF56112">
    <property type="entry name" value="Protein kinase-like (PK-like)"/>
    <property type="match status" value="1"/>
</dbReference>
<dbReference type="InterPro" id="IPR011009">
    <property type="entry name" value="Kinase-like_dom_sf"/>
</dbReference>
<reference evidence="7" key="1">
    <citation type="journal article" date="2011" name="Genome Biol.">
        <title>Comparative and functional genomics provide insights into the pathogenicity of dermatophytic fungi.</title>
        <authorList>
            <person name="Burmester A."/>
            <person name="Shelest E."/>
            <person name="Gloeckner G."/>
            <person name="Heddergott C."/>
            <person name="Schindler S."/>
            <person name="Staib P."/>
            <person name="Heidel A."/>
            <person name="Felder M."/>
            <person name="Petzold A."/>
            <person name="Szafranski K."/>
            <person name="Feuermann M."/>
            <person name="Pedruzzi I."/>
            <person name="Priebe S."/>
            <person name="Groth M."/>
            <person name="Winkler R."/>
            <person name="Li W."/>
            <person name="Kniemeyer O."/>
            <person name="Schroeckh V."/>
            <person name="Hertweck C."/>
            <person name="Hube B."/>
            <person name="White T.C."/>
            <person name="Platzer M."/>
            <person name="Guthke R."/>
            <person name="Heitman J."/>
            <person name="Woestemeyer J."/>
            <person name="Zipfel P.F."/>
            <person name="Monod M."/>
            <person name="Brakhage A.A."/>
        </authorList>
    </citation>
    <scope>NUCLEOTIDE SEQUENCE [LARGE SCALE GENOMIC DNA]</scope>
    <source>
        <strain evidence="7">ATCC MYA-4681 / CBS 112371</strain>
    </source>
</reference>
<keyword evidence="4" id="KW-0067">ATP-binding</keyword>
<name>D4AQF3_ARTBC</name>
<dbReference type="GeneID" id="9521061"/>
<dbReference type="GO" id="GO:0005634">
    <property type="term" value="C:nucleus"/>
    <property type="evidence" value="ECO:0007669"/>
    <property type="project" value="TreeGrafter"/>
</dbReference>
<dbReference type="Proteomes" id="UP000008866">
    <property type="component" value="Unassembled WGS sequence"/>
</dbReference>
<feature type="domain" description="Protein kinase" evidence="5">
    <location>
        <begin position="48"/>
        <end position="192"/>
    </location>
</feature>
<evidence type="ECO:0000313" key="6">
    <source>
        <dbReference type="EMBL" id="EFE34697.1"/>
    </source>
</evidence>
<dbReference type="GO" id="GO:0005524">
    <property type="term" value="F:ATP binding"/>
    <property type="evidence" value="ECO:0007669"/>
    <property type="project" value="UniProtKB-KW"/>
</dbReference>
<dbReference type="InterPro" id="IPR050339">
    <property type="entry name" value="CC_SR_Kinase"/>
</dbReference>
<dbReference type="HOGENOM" id="CLU_1295233_0_0_1"/>
<dbReference type="InterPro" id="IPR000719">
    <property type="entry name" value="Prot_kinase_dom"/>
</dbReference>
<protein>
    <recommendedName>
        <fullName evidence="5">Protein kinase domain-containing protein</fullName>
    </recommendedName>
</protein>